<dbReference type="PANTHER" id="PTHR23015:SF4">
    <property type="entry name" value="DUF38 DOMAIN-CONTAINING PROTEIN-RELATED"/>
    <property type="match status" value="1"/>
</dbReference>
<sequence>MPELVIENIIGFLDFRYVLTLRQVCRDFRNFIDRLNDSKLQDSRFTKIAMIVNKDLRFIYEDSYRNRHEFVYSESNNSRSFNRKRTNLGNSNLVDVAIRDLEQVLKFEKSTLKWSSFDFVDRLLSNHSLFSSLLIILSNMFQKLNRKIKTESLGLTLRQVCRDFLNFIDDLNDSKLPDSKIEEISINTDGPENICLVYENLDPDLFFRHEFIYSVRKNSRSTYLKTTHLENTNIVDVAVRDLELILKFQKCNLERLCLSFFTFRLPNNSSVHTLAIKLCDMFKELNRTIKTKNLTIQMDDQSKFMLIIPFIDSDTLEDIYLRSIVKKVNINRIVKTEQWKKADKVQCDFFALNMNVEDIFHFSQFTITTFSISAKELDFLRKAITSSSNFYSSRLGNEFIFNESKELSNLWGPAIVSGNSYSPKRTWYFGMKNSKEKVLELISKNFCSRFEIIKLEDVPNGAIVNEYNEN</sequence>
<dbReference type="SMART" id="SM00256">
    <property type="entry name" value="FBOX"/>
    <property type="match status" value="1"/>
</dbReference>
<dbReference type="Pfam" id="PF01827">
    <property type="entry name" value="FTH"/>
    <property type="match status" value="1"/>
</dbReference>
<dbReference type="PROSITE" id="PS50181">
    <property type="entry name" value="FBOX"/>
    <property type="match status" value="1"/>
</dbReference>
<dbReference type="InterPro" id="IPR036047">
    <property type="entry name" value="F-box-like_dom_sf"/>
</dbReference>
<gene>
    <name evidence="2" type="primary">Cnig_chr_V.g21277</name>
    <name evidence="2" type="ORF">B9Z55_021277</name>
</gene>
<dbReference type="Pfam" id="PF00646">
    <property type="entry name" value="F-box"/>
    <property type="match status" value="1"/>
</dbReference>
<evidence type="ECO:0000313" key="2">
    <source>
        <dbReference type="EMBL" id="PIC29812.1"/>
    </source>
</evidence>
<dbReference type="InterPro" id="IPR001810">
    <property type="entry name" value="F-box_dom"/>
</dbReference>
<name>A0A2G5TRE3_9PELO</name>
<comment type="caution">
    <text evidence="2">The sequence shown here is derived from an EMBL/GenBank/DDBJ whole genome shotgun (WGS) entry which is preliminary data.</text>
</comment>
<accession>A0A2G5TRE3</accession>
<dbReference type="InterPro" id="IPR040161">
    <property type="entry name" value="FB224"/>
</dbReference>
<dbReference type="SUPFAM" id="SSF81383">
    <property type="entry name" value="F-box domain"/>
    <property type="match status" value="1"/>
</dbReference>
<dbReference type="CDD" id="cd22150">
    <property type="entry name" value="F-box_CeFBXA-like"/>
    <property type="match status" value="1"/>
</dbReference>
<feature type="domain" description="F-box" evidence="1">
    <location>
        <begin position="1"/>
        <end position="48"/>
    </location>
</feature>
<dbReference type="PANTHER" id="PTHR23015">
    <property type="entry name" value="UNCHARACTERIZED C.ELEGANS PROTEIN"/>
    <property type="match status" value="1"/>
</dbReference>
<evidence type="ECO:0000313" key="3">
    <source>
        <dbReference type="Proteomes" id="UP000230233"/>
    </source>
</evidence>
<dbReference type="AlphaFoldDB" id="A0A2G5TRE3"/>
<keyword evidence="3" id="KW-1185">Reference proteome</keyword>
<dbReference type="GO" id="GO:0045087">
    <property type="term" value="P:innate immune response"/>
    <property type="evidence" value="ECO:0007669"/>
    <property type="project" value="TreeGrafter"/>
</dbReference>
<reference evidence="3" key="1">
    <citation type="submission" date="2017-10" db="EMBL/GenBank/DDBJ databases">
        <title>Rapid genome shrinkage in a self-fertile nematode reveals novel sperm competition proteins.</title>
        <authorList>
            <person name="Yin D."/>
            <person name="Schwarz E.M."/>
            <person name="Thomas C.G."/>
            <person name="Felde R.L."/>
            <person name="Korf I.F."/>
            <person name="Cutter A.D."/>
            <person name="Schartner C.M."/>
            <person name="Ralston E.J."/>
            <person name="Meyer B.J."/>
            <person name="Haag E.S."/>
        </authorList>
    </citation>
    <scope>NUCLEOTIDE SEQUENCE [LARGE SCALE GENOMIC DNA]</scope>
    <source>
        <strain evidence="3">JU1422</strain>
    </source>
</reference>
<dbReference type="Proteomes" id="UP000230233">
    <property type="component" value="Chromosome V"/>
</dbReference>
<protein>
    <recommendedName>
        <fullName evidence="1">F-box domain-containing protein</fullName>
    </recommendedName>
</protein>
<organism evidence="2 3">
    <name type="scientific">Caenorhabditis nigoni</name>
    <dbReference type="NCBI Taxonomy" id="1611254"/>
    <lineage>
        <taxon>Eukaryota</taxon>
        <taxon>Metazoa</taxon>
        <taxon>Ecdysozoa</taxon>
        <taxon>Nematoda</taxon>
        <taxon>Chromadorea</taxon>
        <taxon>Rhabditida</taxon>
        <taxon>Rhabditina</taxon>
        <taxon>Rhabditomorpha</taxon>
        <taxon>Rhabditoidea</taxon>
        <taxon>Rhabditidae</taxon>
        <taxon>Peloderinae</taxon>
        <taxon>Caenorhabditis</taxon>
    </lineage>
</organism>
<evidence type="ECO:0000259" key="1">
    <source>
        <dbReference type="PROSITE" id="PS50181"/>
    </source>
</evidence>
<proteinExistence type="predicted"/>
<dbReference type="InterPro" id="IPR002900">
    <property type="entry name" value="DUF38/FTH_CAE_spp"/>
</dbReference>
<dbReference type="EMBL" id="PDUG01000005">
    <property type="protein sequence ID" value="PIC29812.1"/>
    <property type="molecule type" value="Genomic_DNA"/>
</dbReference>